<feature type="signal peptide" evidence="3">
    <location>
        <begin position="1"/>
        <end position="21"/>
    </location>
</feature>
<dbReference type="InterPro" id="IPR000504">
    <property type="entry name" value="RRM_dom"/>
</dbReference>
<dbReference type="OrthoDB" id="431169at2759"/>
<dbReference type="PROSITE" id="PS50102">
    <property type="entry name" value="RRM"/>
    <property type="match status" value="1"/>
</dbReference>
<dbReference type="EMBL" id="BGZK01000703">
    <property type="protein sequence ID" value="GBP56905.1"/>
    <property type="molecule type" value="Genomic_DNA"/>
</dbReference>
<feature type="chain" id="PRO_5020021406" evidence="3">
    <location>
        <begin position="22"/>
        <end position="412"/>
    </location>
</feature>
<feature type="domain" description="RRM" evidence="4">
    <location>
        <begin position="276"/>
        <end position="368"/>
    </location>
</feature>
<keyword evidence="1 2" id="KW-0694">RNA-binding</keyword>
<protein>
    <submittedName>
        <fullName evidence="5">Protein couch potato</fullName>
    </submittedName>
</protein>
<dbReference type="InterPro" id="IPR012677">
    <property type="entry name" value="Nucleotide-bd_a/b_plait_sf"/>
</dbReference>
<dbReference type="PANTHER" id="PTHR10501">
    <property type="entry name" value="U1 SMALL NUCLEAR RIBONUCLEOPROTEIN A/U2 SMALL NUCLEAR RIBONUCLEOPROTEIN B"/>
    <property type="match status" value="1"/>
</dbReference>
<name>A0A4C1X3T0_EUMVA</name>
<evidence type="ECO:0000256" key="1">
    <source>
        <dbReference type="ARBA" id="ARBA00022884"/>
    </source>
</evidence>
<evidence type="ECO:0000313" key="6">
    <source>
        <dbReference type="Proteomes" id="UP000299102"/>
    </source>
</evidence>
<evidence type="ECO:0000259" key="4">
    <source>
        <dbReference type="PROSITE" id="PS50102"/>
    </source>
</evidence>
<dbReference type="Gene3D" id="3.30.70.330">
    <property type="match status" value="1"/>
</dbReference>
<dbReference type="InterPro" id="IPR035979">
    <property type="entry name" value="RBD_domain_sf"/>
</dbReference>
<keyword evidence="6" id="KW-1185">Reference proteome</keyword>
<keyword evidence="3" id="KW-0732">Signal</keyword>
<dbReference type="Proteomes" id="UP000299102">
    <property type="component" value="Unassembled WGS sequence"/>
</dbReference>
<accession>A0A4C1X3T0</accession>
<proteinExistence type="predicted"/>
<comment type="caution">
    <text evidence="5">The sequence shown here is derived from an EMBL/GenBank/DDBJ whole genome shotgun (WGS) entry which is preliminary data.</text>
</comment>
<evidence type="ECO:0000313" key="5">
    <source>
        <dbReference type="EMBL" id="GBP56905.1"/>
    </source>
</evidence>
<organism evidence="5 6">
    <name type="scientific">Eumeta variegata</name>
    <name type="common">Bagworm moth</name>
    <name type="synonym">Eumeta japonica</name>
    <dbReference type="NCBI Taxonomy" id="151549"/>
    <lineage>
        <taxon>Eukaryota</taxon>
        <taxon>Metazoa</taxon>
        <taxon>Ecdysozoa</taxon>
        <taxon>Arthropoda</taxon>
        <taxon>Hexapoda</taxon>
        <taxon>Insecta</taxon>
        <taxon>Pterygota</taxon>
        <taxon>Neoptera</taxon>
        <taxon>Endopterygota</taxon>
        <taxon>Lepidoptera</taxon>
        <taxon>Glossata</taxon>
        <taxon>Ditrysia</taxon>
        <taxon>Tineoidea</taxon>
        <taxon>Psychidae</taxon>
        <taxon>Oiketicinae</taxon>
        <taxon>Eumeta</taxon>
    </lineage>
</organism>
<reference evidence="5 6" key="1">
    <citation type="journal article" date="2019" name="Commun. Biol.">
        <title>The bagworm genome reveals a unique fibroin gene that provides high tensile strength.</title>
        <authorList>
            <person name="Kono N."/>
            <person name="Nakamura H."/>
            <person name="Ohtoshi R."/>
            <person name="Tomita M."/>
            <person name="Numata K."/>
            <person name="Arakawa K."/>
        </authorList>
    </citation>
    <scope>NUCLEOTIDE SEQUENCE [LARGE SCALE GENOMIC DNA]</scope>
</reference>
<evidence type="ECO:0000256" key="2">
    <source>
        <dbReference type="PROSITE-ProRule" id="PRU00176"/>
    </source>
</evidence>
<evidence type="ECO:0000256" key="3">
    <source>
        <dbReference type="SAM" id="SignalP"/>
    </source>
</evidence>
<gene>
    <name evidence="5" type="primary">cpo</name>
    <name evidence="5" type="ORF">EVAR_41654_1</name>
</gene>
<dbReference type="GO" id="GO:0003723">
    <property type="term" value="F:RNA binding"/>
    <property type="evidence" value="ECO:0007669"/>
    <property type="project" value="UniProtKB-UniRule"/>
</dbReference>
<dbReference type="STRING" id="151549.A0A4C1X3T0"/>
<dbReference type="AlphaFoldDB" id="A0A4C1X3T0"/>
<dbReference type="SUPFAM" id="SSF54928">
    <property type="entry name" value="RNA-binding domain, RBD"/>
    <property type="match status" value="1"/>
</dbReference>
<sequence length="412" mass="43959">MAFETHRIILLTYLWIHICNGAKKSKADYVVRRGVSDASIRVCSFVNTTVSVIEARCYRSTPIHSPGKRASTSSTILSFVDSDIAYGRPCRRPGELAGITSERRAARGCSQQGVRFDPDMPQTIRLEFAKSNTKVSKPKPAVATAAPAAHPALMHPLTGRKYAHTPLHPQHPARRGARSTYGTRLKNLSCSLITHRFHLASPFFPGGGAELWHHPLAYGGELPLSHGLVHPAIHPQMAPTPLTLGACVLPAPALGSPGAAVPPPPAPAAHPPPPCSTLFVANLGQFVSEHELKEIFSRGSVRDVNGSGDSCAGFTRLRLLSGADAGGGGPVAFVEFSGAAEAAAALARLQGALLLSSEGAIHLEYARHKMPHNGWILAHEVCTYTHALTTTTPDLVENASRSDPIVVNYREK</sequence>